<dbReference type="AlphaFoldDB" id="A0A2I2GAD4"/>
<dbReference type="RefSeq" id="XP_024705143.1">
    <property type="nucleotide sequence ID" value="XM_024842711.1"/>
</dbReference>
<dbReference type="STRING" id="1392250.A0A2I2GAD4"/>
<sequence length="488" mass="54164">MYAERCIRCPGKQLVTLPDGPDPESEDCLTINVFRPKAHTDGDEKLPVAILVPGGAFNRGAARMHNTASMLAWSAEPFVGVSFNYRIGAPGFLNAPLTDKEGLLNLGLRDQILAFEWVQENVARFGGNPDDITILGLSAAAHSIGHHIMNINQNKTLFHKAIMDSGAHTARAVHPPDASLHISHFEQFLSLTGCDKQTEDGILPCLRKQPSSTIVEASQKVFWDTDPSVRWAWQPVIDGDIISRRPIDAWKSGRWHKVPILAGFTHNEGAYFVSPSMTTSEEFTQFFATLLPQLSPDDLRTLDQLYPDPLLVADSPYLETRNMSVGYQFKRAEAAYGQYAYICPVRQTAHLGSSMTNPPIFLYHWGVNMTMLRGANHGDQMRYQTYNPEVRSISPAQDAIAGTLHAYVTSFIVSGDPNRVPGRYPDRPQWHAFVTPDEGTSGQTMVLGMGNDERAGGSHAGVVAQSVRDRFAQAECRFWWKQTENPEE</sequence>
<evidence type="ECO:0000313" key="2">
    <source>
        <dbReference type="EMBL" id="PLB49841.1"/>
    </source>
</evidence>
<organism evidence="2 3">
    <name type="scientific">Aspergillus steynii IBT 23096</name>
    <dbReference type="NCBI Taxonomy" id="1392250"/>
    <lineage>
        <taxon>Eukaryota</taxon>
        <taxon>Fungi</taxon>
        <taxon>Dikarya</taxon>
        <taxon>Ascomycota</taxon>
        <taxon>Pezizomycotina</taxon>
        <taxon>Eurotiomycetes</taxon>
        <taxon>Eurotiomycetidae</taxon>
        <taxon>Eurotiales</taxon>
        <taxon>Aspergillaceae</taxon>
        <taxon>Aspergillus</taxon>
        <taxon>Aspergillus subgen. Circumdati</taxon>
    </lineage>
</organism>
<comment type="caution">
    <text evidence="2">The sequence shown here is derived from an EMBL/GenBank/DDBJ whole genome shotgun (WGS) entry which is preliminary data.</text>
</comment>
<feature type="domain" description="Carboxylesterase type B" evidence="1">
    <location>
        <begin position="16"/>
        <end position="479"/>
    </location>
</feature>
<protein>
    <submittedName>
        <fullName evidence="2">Alpha/beta-hydrolase</fullName>
    </submittedName>
</protein>
<keyword evidence="3" id="KW-1185">Reference proteome</keyword>
<dbReference type="EMBL" id="MSFO01000004">
    <property type="protein sequence ID" value="PLB49841.1"/>
    <property type="molecule type" value="Genomic_DNA"/>
</dbReference>
<reference evidence="2 3" key="1">
    <citation type="submission" date="2016-12" db="EMBL/GenBank/DDBJ databases">
        <title>The genomes of Aspergillus section Nigri reveals drivers in fungal speciation.</title>
        <authorList>
            <consortium name="DOE Joint Genome Institute"/>
            <person name="Vesth T.C."/>
            <person name="Nybo J."/>
            <person name="Theobald S."/>
            <person name="Brandl J."/>
            <person name="Frisvad J.C."/>
            <person name="Nielsen K.F."/>
            <person name="Lyhne E.K."/>
            <person name="Kogle M.E."/>
            <person name="Kuo A."/>
            <person name="Riley R."/>
            <person name="Clum A."/>
            <person name="Nolan M."/>
            <person name="Lipzen A."/>
            <person name="Salamov A."/>
            <person name="Henrissat B."/>
            <person name="Wiebenga A."/>
            <person name="De Vries R.P."/>
            <person name="Grigoriev I.V."/>
            <person name="Mortensen U.H."/>
            <person name="Andersen M.R."/>
            <person name="Baker S.E."/>
        </authorList>
    </citation>
    <scope>NUCLEOTIDE SEQUENCE [LARGE SCALE GENOMIC DNA]</scope>
    <source>
        <strain evidence="2 3">IBT 23096</strain>
    </source>
</reference>
<dbReference type="GO" id="GO:0016787">
    <property type="term" value="F:hydrolase activity"/>
    <property type="evidence" value="ECO:0007669"/>
    <property type="project" value="UniProtKB-KW"/>
</dbReference>
<dbReference type="InterPro" id="IPR029058">
    <property type="entry name" value="AB_hydrolase_fold"/>
</dbReference>
<dbReference type="Pfam" id="PF00135">
    <property type="entry name" value="COesterase"/>
    <property type="match status" value="1"/>
</dbReference>
<keyword evidence="2" id="KW-0378">Hydrolase</keyword>
<dbReference type="OrthoDB" id="408631at2759"/>
<dbReference type="InterPro" id="IPR050309">
    <property type="entry name" value="Type-B_Carboxylest/Lipase"/>
</dbReference>
<dbReference type="Proteomes" id="UP000234275">
    <property type="component" value="Unassembled WGS sequence"/>
</dbReference>
<dbReference type="SUPFAM" id="SSF53474">
    <property type="entry name" value="alpha/beta-Hydrolases"/>
    <property type="match status" value="1"/>
</dbReference>
<evidence type="ECO:0000259" key="1">
    <source>
        <dbReference type="Pfam" id="PF00135"/>
    </source>
</evidence>
<dbReference type="VEuPathDB" id="FungiDB:P170DRAFT_193009"/>
<evidence type="ECO:0000313" key="3">
    <source>
        <dbReference type="Proteomes" id="UP000234275"/>
    </source>
</evidence>
<name>A0A2I2GAD4_9EURO</name>
<gene>
    <name evidence="2" type="ORF">P170DRAFT_193009</name>
</gene>
<dbReference type="InterPro" id="IPR002018">
    <property type="entry name" value="CarbesteraseB"/>
</dbReference>
<accession>A0A2I2GAD4</accession>
<dbReference type="InterPro" id="IPR019819">
    <property type="entry name" value="Carboxylesterase_B_CS"/>
</dbReference>
<dbReference type="PROSITE" id="PS00941">
    <property type="entry name" value="CARBOXYLESTERASE_B_2"/>
    <property type="match status" value="1"/>
</dbReference>
<dbReference type="GeneID" id="36550409"/>
<proteinExistence type="predicted"/>
<dbReference type="Gene3D" id="3.40.50.1820">
    <property type="entry name" value="alpha/beta hydrolase"/>
    <property type="match status" value="1"/>
</dbReference>
<dbReference type="PANTHER" id="PTHR11559">
    <property type="entry name" value="CARBOXYLESTERASE"/>
    <property type="match status" value="1"/>
</dbReference>